<evidence type="ECO:0000313" key="4">
    <source>
        <dbReference type="EMBL" id="MEY8661641.1"/>
    </source>
</evidence>
<protein>
    <submittedName>
        <fullName evidence="4">Zinc ribbon domain-containing protein</fullName>
    </submittedName>
</protein>
<dbReference type="RefSeq" id="WP_369940659.1">
    <property type="nucleotide sequence ID" value="NZ_JBCLUF010000004.1"/>
</dbReference>
<feature type="compositionally biased region" description="Low complexity" evidence="1">
    <location>
        <begin position="100"/>
        <end position="117"/>
    </location>
</feature>
<feature type="compositionally biased region" description="Basic and acidic residues" evidence="1">
    <location>
        <begin position="86"/>
        <end position="99"/>
    </location>
</feature>
<dbReference type="InterPro" id="IPR026870">
    <property type="entry name" value="Zinc_ribbon_dom"/>
</dbReference>
<dbReference type="Proteomes" id="UP001565236">
    <property type="component" value="Unassembled WGS sequence"/>
</dbReference>
<feature type="compositionally biased region" description="Acidic residues" evidence="1">
    <location>
        <begin position="232"/>
        <end position="261"/>
    </location>
</feature>
<feature type="transmembrane region" description="Helical" evidence="2">
    <location>
        <begin position="35"/>
        <end position="54"/>
    </location>
</feature>
<feature type="compositionally biased region" description="Low complexity" evidence="1">
    <location>
        <begin position="218"/>
        <end position="231"/>
    </location>
</feature>
<sequence>MQCPNCGKNNLPNAKFCENCGYSFLKRPKKNTGKVIGFILLGVLILGGAGILGYKTFNHKEEPVKQLASTKKDSASQKKKSSSSSKRSEATSSSREKASAKAVVTPSSETTTESSSTLPDPVFADGQMSVWESTTDPDSILIIDGLKEVKTAHIVHDSATTPTHYDGSLNIEDPTGDSFLLRSPSGAFDGEIKVEGDQIVWRYKTIIKRYKLKTIQGTTSSADTQADTSTDSSEETDDQDQDDQSNTEQDFYDTDDTTEDE</sequence>
<evidence type="ECO:0000313" key="5">
    <source>
        <dbReference type="Proteomes" id="UP001565236"/>
    </source>
</evidence>
<evidence type="ECO:0000256" key="1">
    <source>
        <dbReference type="SAM" id="MobiDB-lite"/>
    </source>
</evidence>
<proteinExistence type="predicted"/>
<keyword evidence="2" id="KW-1133">Transmembrane helix</keyword>
<dbReference type="Gene3D" id="4.10.1060.50">
    <property type="match status" value="1"/>
</dbReference>
<organism evidence="4 5">
    <name type="scientific">Ligilactobacillus faecis</name>
    <dbReference type="NCBI Taxonomy" id="762833"/>
    <lineage>
        <taxon>Bacteria</taxon>
        <taxon>Bacillati</taxon>
        <taxon>Bacillota</taxon>
        <taxon>Bacilli</taxon>
        <taxon>Lactobacillales</taxon>
        <taxon>Lactobacillaceae</taxon>
        <taxon>Ligilactobacillus</taxon>
    </lineage>
</organism>
<accession>A0ABV4DMD2</accession>
<feature type="region of interest" description="Disordered" evidence="1">
    <location>
        <begin position="217"/>
        <end position="261"/>
    </location>
</feature>
<comment type="caution">
    <text evidence="4">The sequence shown here is derived from an EMBL/GenBank/DDBJ whole genome shotgun (WGS) entry which is preliminary data.</text>
</comment>
<dbReference type="InterPro" id="IPR038587">
    <property type="entry name" value="Ribosomal_eL40_sf"/>
</dbReference>
<gene>
    <name evidence="4" type="ORF">AALT52_01850</name>
</gene>
<name>A0ABV4DMD2_9LACO</name>
<feature type="compositionally biased region" description="Basic and acidic residues" evidence="1">
    <location>
        <begin position="65"/>
        <end position="76"/>
    </location>
</feature>
<keyword evidence="2" id="KW-0472">Membrane</keyword>
<feature type="domain" description="Zinc-ribbon" evidence="3">
    <location>
        <begin position="3"/>
        <end position="23"/>
    </location>
</feature>
<dbReference type="Pfam" id="PF13240">
    <property type="entry name" value="Zn_Ribbon_1"/>
    <property type="match status" value="1"/>
</dbReference>
<evidence type="ECO:0000256" key="2">
    <source>
        <dbReference type="SAM" id="Phobius"/>
    </source>
</evidence>
<feature type="region of interest" description="Disordered" evidence="1">
    <location>
        <begin position="65"/>
        <end position="121"/>
    </location>
</feature>
<keyword evidence="5" id="KW-1185">Reference proteome</keyword>
<evidence type="ECO:0000259" key="3">
    <source>
        <dbReference type="Pfam" id="PF13240"/>
    </source>
</evidence>
<reference evidence="4 5" key="1">
    <citation type="submission" date="2024-03" db="EMBL/GenBank/DDBJ databases">
        <title>Mouse gut bacterial collection (mGBC) of GemPharmatech.</title>
        <authorList>
            <person name="He Y."/>
            <person name="Dong L."/>
            <person name="Wu D."/>
            <person name="Gao X."/>
            <person name="Lin Z."/>
        </authorList>
    </citation>
    <scope>NUCLEOTIDE SEQUENCE [LARGE SCALE GENOMIC DNA]</scope>
    <source>
        <strain evidence="4 5">15-30</strain>
    </source>
</reference>
<dbReference type="EMBL" id="JBCLUF010000004">
    <property type="protein sequence ID" value="MEY8661641.1"/>
    <property type="molecule type" value="Genomic_DNA"/>
</dbReference>
<keyword evidence="2" id="KW-0812">Transmembrane</keyword>